<evidence type="ECO:0000259" key="2">
    <source>
        <dbReference type="PROSITE" id="PS51464"/>
    </source>
</evidence>
<gene>
    <name evidence="3" type="ORF">SAMN02745178_01856</name>
</gene>
<dbReference type="STRING" id="745368.SAMN02745178_01856"/>
<evidence type="ECO:0000256" key="1">
    <source>
        <dbReference type="ARBA" id="ARBA00022737"/>
    </source>
</evidence>
<dbReference type="CDD" id="cd05008">
    <property type="entry name" value="SIS_GlmS_GlmD_1"/>
    <property type="match status" value="1"/>
</dbReference>
<dbReference type="GO" id="GO:0097367">
    <property type="term" value="F:carbohydrate derivative binding"/>
    <property type="evidence" value="ECO:0007669"/>
    <property type="project" value="InterPro"/>
</dbReference>
<sequence>MEHKKTMLDYIADCPEFIRNNVADSAALTKPLVDEYVSGGYKNIWIVACGSSSNGSLCARQFIRRHLKCEVKIVTPFNFVSSENDFGETDMVVVVSQSGYSLNALDAIKVIEAKGRRCIGLTGDVNSDLGKVCDVVANYGVGRETVAYVTRGVTTLALFFMLFAVEASVRLGIKTAAEGEAVKQQLLKAADINAAVQAQTPSFIKEHYRQLSGMTNAYVCGVGANLGTASEGALKFGETVSIPTAAYEVEEYIHGPNIQMTPRYSVFLIDGGEGTERIHRIFEGTKIVTDNAFLLTRCADYKDEHNVMYVPMDVPEEITPLCWLPFFQMTACRLTDDLDRWNKHPLQRAMEKFVSSKSANYVNSPFSEDTPGRG</sequence>
<accession>A0A1T4XGL3</accession>
<dbReference type="PANTHER" id="PTHR10937:SF17">
    <property type="entry name" value="GLUCOSAMINE-FRUCTOSE-6-PHOSPHATE AMINOTRANSFERASE"/>
    <property type="match status" value="1"/>
</dbReference>
<evidence type="ECO:0000313" key="3">
    <source>
        <dbReference type="EMBL" id="SKA88680.1"/>
    </source>
</evidence>
<dbReference type="GeneID" id="93338313"/>
<dbReference type="EMBL" id="FUYF01000010">
    <property type="protein sequence ID" value="SKA88680.1"/>
    <property type="molecule type" value="Genomic_DNA"/>
</dbReference>
<dbReference type="InterPro" id="IPR001347">
    <property type="entry name" value="SIS_dom"/>
</dbReference>
<dbReference type="InterPro" id="IPR035466">
    <property type="entry name" value="GlmS/AgaS_SIS"/>
</dbReference>
<dbReference type="RefSeq" id="WP_078784771.1">
    <property type="nucleotide sequence ID" value="NZ_FUYF01000010.1"/>
</dbReference>
<evidence type="ECO:0000313" key="4">
    <source>
        <dbReference type="Proteomes" id="UP000190286"/>
    </source>
</evidence>
<feature type="domain" description="SIS" evidence="2">
    <location>
        <begin position="32"/>
        <end position="173"/>
    </location>
</feature>
<dbReference type="PANTHER" id="PTHR10937">
    <property type="entry name" value="GLUCOSAMINE--FRUCTOSE-6-PHOSPHATE AMINOTRANSFERASE, ISOMERIZING"/>
    <property type="match status" value="1"/>
</dbReference>
<dbReference type="Gene3D" id="3.40.50.10490">
    <property type="entry name" value="Glucose-6-phosphate isomerase like protein, domain 1"/>
    <property type="match status" value="2"/>
</dbReference>
<keyword evidence="4" id="KW-1185">Reference proteome</keyword>
<dbReference type="GO" id="GO:0006002">
    <property type="term" value="P:fructose 6-phosphate metabolic process"/>
    <property type="evidence" value="ECO:0007669"/>
    <property type="project" value="TreeGrafter"/>
</dbReference>
<protein>
    <submittedName>
        <fullName evidence="3">SIS domain-containing protein</fullName>
    </submittedName>
</protein>
<name>A0A1T4XGL3_9FIRM</name>
<reference evidence="3 4" key="1">
    <citation type="submission" date="2017-02" db="EMBL/GenBank/DDBJ databases">
        <authorList>
            <person name="Peterson S.W."/>
        </authorList>
    </citation>
    <scope>NUCLEOTIDE SEQUENCE [LARGE SCALE GENOMIC DNA]</scope>
    <source>
        <strain evidence="3 4">ATCC 27749</strain>
    </source>
</reference>
<dbReference type="Pfam" id="PF01380">
    <property type="entry name" value="SIS"/>
    <property type="match status" value="1"/>
</dbReference>
<dbReference type="SUPFAM" id="SSF53697">
    <property type="entry name" value="SIS domain"/>
    <property type="match status" value="1"/>
</dbReference>
<dbReference type="GO" id="GO:0006047">
    <property type="term" value="P:UDP-N-acetylglucosamine metabolic process"/>
    <property type="evidence" value="ECO:0007669"/>
    <property type="project" value="TreeGrafter"/>
</dbReference>
<dbReference type="Proteomes" id="UP000190286">
    <property type="component" value="Unassembled WGS sequence"/>
</dbReference>
<dbReference type="GO" id="GO:0006487">
    <property type="term" value="P:protein N-linked glycosylation"/>
    <property type="evidence" value="ECO:0007669"/>
    <property type="project" value="TreeGrafter"/>
</dbReference>
<dbReference type="OrthoDB" id="9779207at2"/>
<dbReference type="PROSITE" id="PS51464">
    <property type="entry name" value="SIS"/>
    <property type="match status" value="1"/>
</dbReference>
<dbReference type="InterPro" id="IPR046348">
    <property type="entry name" value="SIS_dom_sf"/>
</dbReference>
<proteinExistence type="predicted"/>
<organism evidence="3 4">
    <name type="scientific">Gemmiger formicilis</name>
    <dbReference type="NCBI Taxonomy" id="745368"/>
    <lineage>
        <taxon>Bacteria</taxon>
        <taxon>Bacillati</taxon>
        <taxon>Bacillota</taxon>
        <taxon>Clostridia</taxon>
        <taxon>Eubacteriales</taxon>
        <taxon>Gemmiger</taxon>
    </lineage>
</organism>
<dbReference type="AlphaFoldDB" id="A0A1T4XGL3"/>
<keyword evidence="1" id="KW-0677">Repeat</keyword>
<dbReference type="GO" id="GO:0004360">
    <property type="term" value="F:glutamine-fructose-6-phosphate transaminase (isomerizing) activity"/>
    <property type="evidence" value="ECO:0007669"/>
    <property type="project" value="TreeGrafter"/>
</dbReference>